<reference evidence="2 3" key="1">
    <citation type="submission" date="2019-10" db="EMBL/GenBank/DDBJ databases">
        <title>Genomic and transcriptomic insights into the perfect genentic adaptation of a filamentous nitrogen-fixing cyanobacterium to rice fields.</title>
        <authorList>
            <person name="Chen Z."/>
        </authorList>
    </citation>
    <scope>NUCLEOTIDE SEQUENCE [LARGE SCALE GENOMIC DNA]</scope>
    <source>
        <strain evidence="2">CCNUC1</strain>
    </source>
</reference>
<dbReference type="KEGG" id="nsh:GXM_05421"/>
<gene>
    <name evidence="2" type="ORF">GXM_05421</name>
</gene>
<organism evidence="2 3">
    <name type="scientific">Nostoc sphaeroides CCNUC1</name>
    <dbReference type="NCBI Taxonomy" id="2653204"/>
    <lineage>
        <taxon>Bacteria</taxon>
        <taxon>Bacillati</taxon>
        <taxon>Cyanobacteriota</taxon>
        <taxon>Cyanophyceae</taxon>
        <taxon>Nostocales</taxon>
        <taxon>Nostocaceae</taxon>
        <taxon>Nostoc</taxon>
    </lineage>
</organism>
<keyword evidence="1" id="KW-0472">Membrane</keyword>
<evidence type="ECO:0000313" key="3">
    <source>
        <dbReference type="Proteomes" id="UP000326678"/>
    </source>
</evidence>
<name>A0A5P8W7L4_9NOSO</name>
<dbReference type="EMBL" id="CP045226">
    <property type="protein sequence ID" value="QFS47929.1"/>
    <property type="molecule type" value="Genomic_DNA"/>
</dbReference>
<evidence type="ECO:0000256" key="1">
    <source>
        <dbReference type="SAM" id="Phobius"/>
    </source>
</evidence>
<protein>
    <submittedName>
        <fullName evidence="2">Uncharacterized protein</fullName>
    </submittedName>
</protein>
<keyword evidence="3" id="KW-1185">Reference proteome</keyword>
<evidence type="ECO:0000313" key="2">
    <source>
        <dbReference type="EMBL" id="QFS47929.1"/>
    </source>
</evidence>
<keyword evidence="1" id="KW-0812">Transmembrane</keyword>
<dbReference type="Proteomes" id="UP000326678">
    <property type="component" value="Chromosome Gxm1"/>
</dbReference>
<sequence>MIFSIIHPCPPCPLRSTQSLVPSPQSPVPSLQIFPLFSLYIIWGLSVGFSEAIAILYDQK</sequence>
<dbReference type="AlphaFoldDB" id="A0A5P8W7L4"/>
<proteinExistence type="predicted"/>
<feature type="transmembrane region" description="Helical" evidence="1">
    <location>
        <begin position="33"/>
        <end position="57"/>
    </location>
</feature>
<accession>A0A5P8W7L4</accession>
<keyword evidence="1" id="KW-1133">Transmembrane helix</keyword>